<feature type="coiled-coil region" evidence="1">
    <location>
        <begin position="110"/>
        <end position="180"/>
    </location>
</feature>
<organism evidence="3 4">
    <name type="scientific">Vibrio harveyi</name>
    <name type="common">Beneckea harveyi</name>
    <dbReference type="NCBI Taxonomy" id="669"/>
    <lineage>
        <taxon>Bacteria</taxon>
        <taxon>Pseudomonadati</taxon>
        <taxon>Pseudomonadota</taxon>
        <taxon>Gammaproteobacteria</taxon>
        <taxon>Vibrionales</taxon>
        <taxon>Vibrionaceae</taxon>
        <taxon>Vibrio</taxon>
    </lineage>
</organism>
<gene>
    <name evidence="3" type="ORF">VCHENC02_4732</name>
</gene>
<dbReference type="AlphaFoldDB" id="A0A454CST6"/>
<comment type="caution">
    <text evidence="3">The sequence shown here is derived from an EMBL/GenBank/DDBJ whole genome shotgun (WGS) entry which is preliminary data.</text>
</comment>
<dbReference type="STRING" id="669.AL538_14710"/>
<accession>A0A454CST6</accession>
<dbReference type="EMBL" id="AJSR01002076">
    <property type="protein sequence ID" value="EKM29453.1"/>
    <property type="molecule type" value="Genomic_DNA"/>
</dbReference>
<evidence type="ECO:0000313" key="3">
    <source>
        <dbReference type="EMBL" id="EKM29453.1"/>
    </source>
</evidence>
<sequence>MNIKQLSNGLEQMSEKAASLDHQRGHHEAMLFDERLFRCRSRLLVPCVNEARATLNDIIKEQKEDKLNAQRAEYLTDRLVAQITAIQREISIAEIPKAKPKKSARQDKSLDALKQEIAQHKEWARRLREMVIEKQQIVAIAPAHLHTEAQKAVLTAKQRLIRCEAALNELEKQVIQRENN</sequence>
<feature type="region of interest" description="Disordered" evidence="2">
    <location>
        <begin position="1"/>
        <end position="21"/>
    </location>
</feature>
<evidence type="ECO:0000256" key="2">
    <source>
        <dbReference type="SAM" id="MobiDB-lite"/>
    </source>
</evidence>
<dbReference type="Gene3D" id="1.20.1270.340">
    <property type="match status" value="1"/>
</dbReference>
<dbReference type="InterPro" id="IPR010890">
    <property type="entry name" value="PriC"/>
</dbReference>
<keyword evidence="1" id="KW-0175">Coiled coil</keyword>
<dbReference type="Pfam" id="PF07445">
    <property type="entry name" value="PriC"/>
    <property type="match status" value="1"/>
</dbReference>
<dbReference type="Proteomes" id="UP000008367">
    <property type="component" value="Unassembled WGS sequence"/>
</dbReference>
<evidence type="ECO:0000256" key="1">
    <source>
        <dbReference type="SAM" id="Coils"/>
    </source>
</evidence>
<name>A0A454CST6_VIBHA</name>
<feature type="compositionally biased region" description="Polar residues" evidence="2">
    <location>
        <begin position="1"/>
        <end position="11"/>
    </location>
</feature>
<proteinExistence type="predicted"/>
<reference evidence="3 4" key="1">
    <citation type="submission" date="2012-10" db="EMBL/GenBank/DDBJ databases">
        <title>Genome sequence of Vibrio Cholerae HENC-02.</title>
        <authorList>
            <person name="Eppinger M."/>
            <person name="Hasan N.A."/>
            <person name="Sengamalay N."/>
            <person name="Hine E."/>
            <person name="Su Q."/>
            <person name="Daugherty S.C."/>
            <person name="Young S."/>
            <person name="Sadzewicz L."/>
            <person name="Tallon L."/>
            <person name="Cebula T.A."/>
            <person name="Ravel J."/>
            <person name="Colwell R.R."/>
        </authorList>
    </citation>
    <scope>NUCLEOTIDE SEQUENCE [LARGE SCALE GENOMIC DNA]</scope>
    <source>
        <strain evidence="3 4">HENC-02</strain>
    </source>
</reference>
<protein>
    <submittedName>
        <fullName evidence="3">Primosomal replication priB and priC family protein</fullName>
    </submittedName>
</protein>
<evidence type="ECO:0000313" key="4">
    <source>
        <dbReference type="Proteomes" id="UP000008367"/>
    </source>
</evidence>
<dbReference type="InterPro" id="IPR038338">
    <property type="entry name" value="PriC_sf"/>
</dbReference>